<gene>
    <name evidence="3" type="ORF">HNQ58_002508</name>
</gene>
<evidence type="ECO:0000313" key="3">
    <source>
        <dbReference type="EMBL" id="MBB5016587.1"/>
    </source>
</evidence>
<accession>A0A7W7Y1W6</accession>
<dbReference type="Gene3D" id="3.40.50.1820">
    <property type="entry name" value="alpha/beta hydrolase"/>
    <property type="match status" value="2"/>
</dbReference>
<dbReference type="Proteomes" id="UP000519004">
    <property type="component" value="Unassembled WGS sequence"/>
</dbReference>
<dbReference type="SUPFAM" id="SSF53474">
    <property type="entry name" value="alpha/beta-Hydrolases"/>
    <property type="match status" value="1"/>
</dbReference>
<feature type="chain" id="PRO_5030517870" evidence="2">
    <location>
        <begin position="22"/>
        <end position="608"/>
    </location>
</feature>
<dbReference type="EC" id="3.1.1.22" evidence="3"/>
<sequence>MRPLAAALLAAVLATACSERAAPVPTASLSASEIAQHVHRDGDDLLTAGLGLDGLRSPVPPPFADADAPTAQELRRRAVWANWRGIADLAPGGGFGEIYGAAEPVPGREFHALMTLPGAAHPHRVMLQLPDAFDAEKRCVVVAASSGSRGIYGAIALAGAWGLPRGCAVAYTDKGAGTGWFDTASGQGATLDGTPGGTDQTLEFAPEVETGAGPRVLVKHAHSGDNPEADWGRHVQQAADFALQVLSRELGQPFTHADTRVIAVGVSNGAGAVLRAAELDGDWLDGVVAVSPNILPGEGGRPLYDYATEAALLMPCALASSAFDNEPLARPGGVVPPAWMLRCETLAQAGLLSEADPAAHAQEAYARLRANGWTDAALVAGTLSVGFDLWRAVAVTYAAAYARSGSGDMPCGYGFAMLDADGLPRAPTLAERSAWWSDSAGIPPAAGVQLIDTLAAGIDPALPGLLCLRGLWDGQGEHAAALRAGIEATRAALPRASLPVMVMHGSDDGLVPEAFSGGAYAAWAQANGRDLRYWRIANAQHFDAFLGLPPLAMRYVPLMPYAYRGLDAMWSHLADGAPLPASAEIAATPRALRAEGIEPLRPEHLALP</sequence>
<dbReference type="Pfam" id="PF10605">
    <property type="entry name" value="3HBOH"/>
    <property type="match status" value="1"/>
</dbReference>
<dbReference type="AlphaFoldDB" id="A0A7W7Y1W6"/>
<name>A0A7W7Y1W6_9GAMM</name>
<dbReference type="RefSeq" id="WP_183949251.1">
    <property type="nucleotide sequence ID" value="NZ_JACHHX010000023.1"/>
</dbReference>
<organism evidence="3 4">
    <name type="scientific">Rehaibacterium terrae</name>
    <dbReference type="NCBI Taxonomy" id="1341696"/>
    <lineage>
        <taxon>Bacteria</taxon>
        <taxon>Pseudomonadati</taxon>
        <taxon>Pseudomonadota</taxon>
        <taxon>Gammaproteobacteria</taxon>
        <taxon>Lysobacterales</taxon>
        <taxon>Lysobacteraceae</taxon>
        <taxon>Rehaibacterium</taxon>
    </lineage>
</organism>
<proteinExistence type="predicted"/>
<keyword evidence="4" id="KW-1185">Reference proteome</keyword>
<evidence type="ECO:0000256" key="2">
    <source>
        <dbReference type="SAM" id="SignalP"/>
    </source>
</evidence>
<dbReference type="GO" id="GO:0019605">
    <property type="term" value="P:butyrate metabolic process"/>
    <property type="evidence" value="ECO:0007669"/>
    <property type="project" value="InterPro"/>
</dbReference>
<dbReference type="InterPro" id="IPR029058">
    <property type="entry name" value="AB_hydrolase_fold"/>
</dbReference>
<dbReference type="GO" id="GO:0005615">
    <property type="term" value="C:extracellular space"/>
    <property type="evidence" value="ECO:0007669"/>
    <property type="project" value="InterPro"/>
</dbReference>
<evidence type="ECO:0000313" key="4">
    <source>
        <dbReference type="Proteomes" id="UP000519004"/>
    </source>
</evidence>
<dbReference type="GO" id="GO:0047989">
    <property type="term" value="F:hydroxybutyrate-dimer hydrolase activity"/>
    <property type="evidence" value="ECO:0007669"/>
    <property type="project" value="UniProtKB-EC"/>
</dbReference>
<keyword evidence="1 3" id="KW-0378">Hydrolase</keyword>
<evidence type="ECO:0000256" key="1">
    <source>
        <dbReference type="ARBA" id="ARBA00022801"/>
    </source>
</evidence>
<dbReference type="EMBL" id="JACHHX010000023">
    <property type="protein sequence ID" value="MBB5016587.1"/>
    <property type="molecule type" value="Genomic_DNA"/>
</dbReference>
<dbReference type="InterPro" id="IPR016582">
    <property type="entry name" value="OHBut_olig_hydro_put"/>
</dbReference>
<dbReference type="PROSITE" id="PS51257">
    <property type="entry name" value="PROKAR_LIPOPROTEIN"/>
    <property type="match status" value="1"/>
</dbReference>
<feature type="signal peptide" evidence="2">
    <location>
        <begin position="1"/>
        <end position="21"/>
    </location>
</feature>
<reference evidence="3 4" key="1">
    <citation type="submission" date="2020-08" db="EMBL/GenBank/DDBJ databases">
        <title>Genomic Encyclopedia of Type Strains, Phase IV (KMG-IV): sequencing the most valuable type-strain genomes for metagenomic binning, comparative biology and taxonomic classification.</title>
        <authorList>
            <person name="Goeker M."/>
        </authorList>
    </citation>
    <scope>NUCLEOTIDE SEQUENCE [LARGE SCALE GENOMIC DNA]</scope>
    <source>
        <strain evidence="3 4">DSM 25897</strain>
    </source>
</reference>
<comment type="caution">
    <text evidence="3">The sequence shown here is derived from an EMBL/GenBank/DDBJ whole genome shotgun (WGS) entry which is preliminary data.</text>
</comment>
<protein>
    <submittedName>
        <fullName evidence="3">Hydroxybutyrate-dimer hydrolase</fullName>
        <ecNumber evidence="3">3.1.1.22</ecNumber>
    </submittedName>
</protein>
<keyword evidence="2" id="KW-0732">Signal</keyword>